<accession>A0AAN5DEQ2</accession>
<dbReference type="PANTHER" id="PTHR11733">
    <property type="entry name" value="ZINC METALLOPROTEASE FAMILY M13 NEPRILYSIN-RELATED"/>
    <property type="match status" value="1"/>
</dbReference>
<dbReference type="Pfam" id="PF01431">
    <property type="entry name" value="Peptidase_M13"/>
    <property type="match status" value="1"/>
</dbReference>
<comment type="caution">
    <text evidence="2">The sequence shown here is derived from an EMBL/GenBank/DDBJ whole genome shotgun (WGS) entry which is preliminary data.</text>
</comment>
<dbReference type="Proteomes" id="UP001328107">
    <property type="component" value="Unassembled WGS sequence"/>
</dbReference>
<evidence type="ECO:0000313" key="3">
    <source>
        <dbReference type="Proteomes" id="UP001328107"/>
    </source>
</evidence>
<dbReference type="InterPro" id="IPR018497">
    <property type="entry name" value="Peptidase_M13_C"/>
</dbReference>
<dbReference type="InterPro" id="IPR000718">
    <property type="entry name" value="Peptidase_M13"/>
</dbReference>
<proteinExistence type="predicted"/>
<dbReference type="PANTHER" id="PTHR11733:SF208">
    <property type="entry name" value="PEPTIDASE M13 C-TERMINAL DOMAIN-CONTAINING PROTEIN"/>
    <property type="match status" value="1"/>
</dbReference>
<feature type="domain" description="Peptidase M13 C-terminal" evidence="1">
    <location>
        <begin position="121"/>
        <end position="192"/>
    </location>
</feature>
<reference evidence="3" key="1">
    <citation type="submission" date="2022-10" db="EMBL/GenBank/DDBJ databases">
        <title>Genome assembly of Pristionchus species.</title>
        <authorList>
            <person name="Yoshida K."/>
            <person name="Sommer R.J."/>
        </authorList>
    </citation>
    <scope>NUCLEOTIDE SEQUENCE [LARGE SCALE GENOMIC DNA]</scope>
    <source>
        <strain evidence="3">RS5460</strain>
    </source>
</reference>
<dbReference type="GO" id="GO:0005886">
    <property type="term" value="C:plasma membrane"/>
    <property type="evidence" value="ECO:0007669"/>
    <property type="project" value="TreeGrafter"/>
</dbReference>
<keyword evidence="3" id="KW-1185">Reference proteome</keyword>
<dbReference type="Gene3D" id="3.40.390.10">
    <property type="entry name" value="Collagenase (Catalytic Domain)"/>
    <property type="match status" value="1"/>
</dbReference>
<sequence length="202" mass="23418">TDDVSKAILGVILKKVDAIEVYQDFDRIDQNMTLLQGMREEFEYFYRDNEKRNTGVEELDFCFRLLDAYKNLKANFTSEKSVYFSRIDYDFVGNAFYSYENTVTILAPFLLKRMVTSELMSEDNDIGVHGTTLRQAYFYYTSLVYCRDNKEVHKSNNPHSPASVRVNGVVSLMPEFSAAFKCKSGDRMYAEEGKCRIFGKYA</sequence>
<dbReference type="GO" id="GO:0004222">
    <property type="term" value="F:metalloendopeptidase activity"/>
    <property type="evidence" value="ECO:0007669"/>
    <property type="project" value="InterPro"/>
</dbReference>
<dbReference type="GO" id="GO:0016485">
    <property type="term" value="P:protein processing"/>
    <property type="evidence" value="ECO:0007669"/>
    <property type="project" value="TreeGrafter"/>
</dbReference>
<name>A0AAN5DEQ2_9BILA</name>
<dbReference type="SUPFAM" id="SSF55486">
    <property type="entry name" value="Metalloproteases ('zincins'), catalytic domain"/>
    <property type="match status" value="1"/>
</dbReference>
<dbReference type="EMBL" id="BTRK01000006">
    <property type="protein sequence ID" value="GMR61142.1"/>
    <property type="molecule type" value="Genomic_DNA"/>
</dbReference>
<feature type="non-terminal residue" evidence="2">
    <location>
        <position position="1"/>
    </location>
</feature>
<gene>
    <name evidence="2" type="ORF">PMAYCL1PPCAC_31337</name>
</gene>
<evidence type="ECO:0000259" key="1">
    <source>
        <dbReference type="Pfam" id="PF01431"/>
    </source>
</evidence>
<organism evidence="2 3">
    <name type="scientific">Pristionchus mayeri</name>
    <dbReference type="NCBI Taxonomy" id="1317129"/>
    <lineage>
        <taxon>Eukaryota</taxon>
        <taxon>Metazoa</taxon>
        <taxon>Ecdysozoa</taxon>
        <taxon>Nematoda</taxon>
        <taxon>Chromadorea</taxon>
        <taxon>Rhabditida</taxon>
        <taxon>Rhabditina</taxon>
        <taxon>Diplogasteromorpha</taxon>
        <taxon>Diplogasteroidea</taxon>
        <taxon>Neodiplogasteridae</taxon>
        <taxon>Pristionchus</taxon>
    </lineage>
</organism>
<dbReference type="AlphaFoldDB" id="A0AAN5DEQ2"/>
<protein>
    <recommendedName>
        <fullName evidence="1">Peptidase M13 C-terminal domain-containing protein</fullName>
    </recommendedName>
</protein>
<evidence type="ECO:0000313" key="2">
    <source>
        <dbReference type="EMBL" id="GMR61142.1"/>
    </source>
</evidence>
<dbReference type="InterPro" id="IPR024079">
    <property type="entry name" value="MetalloPept_cat_dom_sf"/>
</dbReference>
<dbReference type="PROSITE" id="PS51885">
    <property type="entry name" value="NEPRILYSIN"/>
    <property type="match status" value="1"/>
</dbReference>